<gene>
    <name evidence="2" type="ORF">LCGC14_2910750</name>
</gene>
<sequence length="171" mass="18347">MADDEAGKTDGKDGDGDKGKDAFDPKSLSPEAQEYIRKSVQSESDSKSALVEKRLRDDQAAQARSAVETAETNELRQLATTGQHEALGQRVAARLTEQSAEARAIASASDVIERQMSDKFAETLGSERVETIRQEVIKEGGAHAEFAAALAKASGGESRQEEIQAEVKAQL</sequence>
<dbReference type="EMBL" id="LAZR01057587">
    <property type="protein sequence ID" value="KKK71755.1"/>
    <property type="molecule type" value="Genomic_DNA"/>
</dbReference>
<evidence type="ECO:0008006" key="3">
    <source>
        <dbReference type="Google" id="ProtNLM"/>
    </source>
</evidence>
<accession>A0A0F8YDI5</accession>
<feature type="region of interest" description="Disordered" evidence="1">
    <location>
        <begin position="1"/>
        <end position="72"/>
    </location>
</feature>
<organism evidence="2">
    <name type="scientific">marine sediment metagenome</name>
    <dbReference type="NCBI Taxonomy" id="412755"/>
    <lineage>
        <taxon>unclassified sequences</taxon>
        <taxon>metagenomes</taxon>
        <taxon>ecological metagenomes</taxon>
    </lineage>
</organism>
<proteinExistence type="predicted"/>
<evidence type="ECO:0000256" key="1">
    <source>
        <dbReference type="SAM" id="MobiDB-lite"/>
    </source>
</evidence>
<dbReference type="AlphaFoldDB" id="A0A0F8YDI5"/>
<reference evidence="2" key="1">
    <citation type="journal article" date="2015" name="Nature">
        <title>Complex archaea that bridge the gap between prokaryotes and eukaryotes.</title>
        <authorList>
            <person name="Spang A."/>
            <person name="Saw J.H."/>
            <person name="Jorgensen S.L."/>
            <person name="Zaremba-Niedzwiedzka K."/>
            <person name="Martijn J."/>
            <person name="Lind A.E."/>
            <person name="van Eijk R."/>
            <person name="Schleper C."/>
            <person name="Guy L."/>
            <person name="Ettema T.J."/>
        </authorList>
    </citation>
    <scope>NUCLEOTIDE SEQUENCE</scope>
</reference>
<protein>
    <recommendedName>
        <fullName evidence="3">DUF4355 domain-containing protein</fullName>
    </recommendedName>
</protein>
<feature type="compositionally biased region" description="Basic and acidic residues" evidence="1">
    <location>
        <begin position="1"/>
        <end position="24"/>
    </location>
</feature>
<evidence type="ECO:0000313" key="2">
    <source>
        <dbReference type="EMBL" id="KKK71755.1"/>
    </source>
</evidence>
<feature type="non-terminal residue" evidence="2">
    <location>
        <position position="171"/>
    </location>
</feature>
<feature type="compositionally biased region" description="Basic and acidic residues" evidence="1">
    <location>
        <begin position="44"/>
        <end position="59"/>
    </location>
</feature>
<comment type="caution">
    <text evidence="2">The sequence shown here is derived from an EMBL/GenBank/DDBJ whole genome shotgun (WGS) entry which is preliminary data.</text>
</comment>
<name>A0A0F8YDI5_9ZZZZ</name>